<evidence type="ECO:0000256" key="1">
    <source>
        <dbReference type="SAM" id="Phobius"/>
    </source>
</evidence>
<accession>A0A1I6KJG7</accession>
<evidence type="ECO:0000313" key="3">
    <source>
        <dbReference type="Proteomes" id="UP000214760"/>
    </source>
</evidence>
<evidence type="ECO:0008006" key="4">
    <source>
        <dbReference type="Google" id="ProtNLM"/>
    </source>
</evidence>
<evidence type="ECO:0000313" key="2">
    <source>
        <dbReference type="EMBL" id="SFR91188.1"/>
    </source>
</evidence>
<name>A0A1I6KJG7_9FIRM</name>
<organism evidence="2 3">
    <name type="scientific">[Clostridium] aminophilum</name>
    <dbReference type="NCBI Taxonomy" id="1526"/>
    <lineage>
        <taxon>Bacteria</taxon>
        <taxon>Bacillati</taxon>
        <taxon>Bacillota</taxon>
        <taxon>Clostridia</taxon>
        <taxon>Lachnospirales</taxon>
        <taxon>Lachnospiraceae</taxon>
    </lineage>
</organism>
<dbReference type="Proteomes" id="UP000214760">
    <property type="component" value="Unassembled WGS sequence"/>
</dbReference>
<sequence>MEKQSKAQKKRQMIVGVIAVVLVICMIVPMIGAGLSAFG</sequence>
<feature type="transmembrane region" description="Helical" evidence="1">
    <location>
        <begin position="12"/>
        <end position="38"/>
    </location>
</feature>
<reference evidence="2 3" key="1">
    <citation type="submission" date="2016-10" db="EMBL/GenBank/DDBJ databases">
        <authorList>
            <person name="de Groot N.N."/>
        </authorList>
    </citation>
    <scope>NUCLEOTIDE SEQUENCE [LARGE SCALE GENOMIC DNA]</scope>
    <source>
        <strain evidence="2 3">F</strain>
    </source>
</reference>
<proteinExistence type="predicted"/>
<dbReference type="AlphaFoldDB" id="A0A1I6KJG7"/>
<keyword evidence="1" id="KW-0472">Membrane</keyword>
<dbReference type="EMBL" id="FOZC01000021">
    <property type="protein sequence ID" value="SFR91188.1"/>
    <property type="molecule type" value="Genomic_DNA"/>
</dbReference>
<gene>
    <name evidence="2" type="ORF">SAMN02910262_02594</name>
</gene>
<protein>
    <recommendedName>
        <fullName evidence="4">DUF4044 domain-containing protein</fullName>
    </recommendedName>
</protein>
<keyword evidence="1" id="KW-1133">Transmembrane helix</keyword>
<keyword evidence="1" id="KW-0812">Transmembrane</keyword>